<dbReference type="Pfam" id="PF08282">
    <property type="entry name" value="Hydrolase_3"/>
    <property type="match status" value="1"/>
</dbReference>
<dbReference type="PANTHER" id="PTHR10000">
    <property type="entry name" value="PHOSPHOSERINE PHOSPHATASE"/>
    <property type="match status" value="1"/>
</dbReference>
<dbReference type="InterPro" id="IPR000150">
    <property type="entry name" value="Cof"/>
</dbReference>
<gene>
    <name evidence="4" type="ORF">KFZ77_06200</name>
</gene>
<name>A0ABY6JGZ9_9ENTR</name>
<evidence type="ECO:0000313" key="5">
    <source>
        <dbReference type="Proteomes" id="UP001156318"/>
    </source>
</evidence>
<dbReference type="Gene3D" id="3.40.50.1000">
    <property type="entry name" value="HAD superfamily/HAD-like"/>
    <property type="match status" value="1"/>
</dbReference>
<dbReference type="CDD" id="cd07518">
    <property type="entry name" value="HAD_YbiV-Like"/>
    <property type="match status" value="1"/>
</dbReference>
<organism evidence="4 5">
    <name type="scientific">Siccibacter colletis</name>
    <dbReference type="NCBI Taxonomy" id="1505757"/>
    <lineage>
        <taxon>Bacteria</taxon>
        <taxon>Pseudomonadati</taxon>
        <taxon>Pseudomonadota</taxon>
        <taxon>Gammaproteobacteria</taxon>
        <taxon>Enterobacterales</taxon>
        <taxon>Enterobacteriaceae</taxon>
        <taxon>Siccibacter</taxon>
    </lineage>
</organism>
<dbReference type="PROSITE" id="PS01229">
    <property type="entry name" value="COF_2"/>
    <property type="match status" value="1"/>
</dbReference>
<dbReference type="GO" id="GO:0016787">
    <property type="term" value="F:hydrolase activity"/>
    <property type="evidence" value="ECO:0007669"/>
    <property type="project" value="UniProtKB-KW"/>
</dbReference>
<dbReference type="Gene3D" id="3.30.1240.10">
    <property type="match status" value="1"/>
</dbReference>
<reference evidence="4 5" key="1">
    <citation type="submission" date="2021-05" db="EMBL/GenBank/DDBJ databases">
        <title>Isolation, identification, and the growth promoting effects of Pantoea dispersa strain YSD J2 from the aboveground leaves of Cyperus esculentus L.Var. Sativus.</title>
        <authorList>
            <person name="Wang S."/>
            <person name="Tang X.M."/>
            <person name="Huang Y.N."/>
        </authorList>
    </citation>
    <scope>NUCLEOTIDE SEQUENCE [LARGE SCALE GENOMIC DNA]</scope>
    <source>
        <strain evidence="5">YSD YN2</strain>
    </source>
</reference>
<dbReference type="PANTHER" id="PTHR10000:SF53">
    <property type="entry name" value="5-AMINO-6-(5-PHOSPHO-D-RIBITYLAMINO)URACIL PHOSPHATASE YBJI-RELATED"/>
    <property type="match status" value="1"/>
</dbReference>
<protein>
    <submittedName>
        <fullName evidence="4">HAD family hydrolase</fullName>
    </submittedName>
</protein>
<keyword evidence="1" id="KW-0479">Metal-binding</keyword>
<keyword evidence="2 4" id="KW-0378">Hydrolase</keyword>
<dbReference type="SFLD" id="SFLDS00003">
    <property type="entry name" value="Haloacid_Dehalogenase"/>
    <property type="match status" value="1"/>
</dbReference>
<dbReference type="EMBL" id="CP074352">
    <property type="protein sequence ID" value="UYU33103.1"/>
    <property type="molecule type" value="Genomic_DNA"/>
</dbReference>
<sequence length="271" mass="30202">MTIKAVVVDMDGTFLDDNKQYNRERFMALYQQLKAQNIEFVVASGNQYYQLISFFPTLKDDISFVAENGALVYEHGKEIFHGELTKNEARTVLGELSSDPTLKFVACGLKSAYISDSAPAALVELMSKHYHRLQPVKDYSEIDDTLFKFSLNLSDEAIPQLIDVLHERLDGIMKPVTSGYGFVDLIIPGLHKASGLGRLLQRWGISPQECVAIGDSANDVEMLELVKWSFAMGNASPAVRQVARFQTDSNNNEGVLNVMEAVLNRSAPFDQ</sequence>
<dbReference type="SFLD" id="SFLDG01144">
    <property type="entry name" value="C2.B.4:_PGP_Like"/>
    <property type="match status" value="1"/>
</dbReference>
<dbReference type="NCBIfam" id="TIGR00099">
    <property type="entry name" value="Cof-subfamily"/>
    <property type="match status" value="1"/>
</dbReference>
<evidence type="ECO:0000256" key="2">
    <source>
        <dbReference type="ARBA" id="ARBA00022801"/>
    </source>
</evidence>
<dbReference type="InterPro" id="IPR006379">
    <property type="entry name" value="HAD-SF_hydro_IIB"/>
</dbReference>
<keyword evidence="3" id="KW-0460">Magnesium</keyword>
<dbReference type="RefSeq" id="WP_031525111.1">
    <property type="nucleotide sequence ID" value="NZ_CP074352.1"/>
</dbReference>
<dbReference type="InterPro" id="IPR036412">
    <property type="entry name" value="HAD-like_sf"/>
</dbReference>
<dbReference type="SUPFAM" id="SSF56784">
    <property type="entry name" value="HAD-like"/>
    <property type="match status" value="1"/>
</dbReference>
<keyword evidence="5" id="KW-1185">Reference proteome</keyword>
<evidence type="ECO:0000256" key="1">
    <source>
        <dbReference type="ARBA" id="ARBA00022723"/>
    </source>
</evidence>
<proteinExistence type="predicted"/>
<dbReference type="InterPro" id="IPR023214">
    <property type="entry name" value="HAD_sf"/>
</dbReference>
<evidence type="ECO:0000256" key="3">
    <source>
        <dbReference type="ARBA" id="ARBA00022842"/>
    </source>
</evidence>
<accession>A0ABY6JGZ9</accession>
<dbReference type="NCBIfam" id="TIGR01484">
    <property type="entry name" value="HAD-SF-IIB"/>
    <property type="match status" value="1"/>
</dbReference>
<dbReference type="SFLD" id="SFLDG01140">
    <property type="entry name" value="C2.B:_Phosphomannomutase_and_P"/>
    <property type="match status" value="1"/>
</dbReference>
<evidence type="ECO:0000313" key="4">
    <source>
        <dbReference type="EMBL" id="UYU33103.1"/>
    </source>
</evidence>
<dbReference type="Proteomes" id="UP001156318">
    <property type="component" value="Chromosome"/>
</dbReference>